<accession>A0ABU4K1M8</accession>
<evidence type="ECO:0000313" key="4">
    <source>
        <dbReference type="Proteomes" id="UP001278571"/>
    </source>
</evidence>
<dbReference type="Gene3D" id="3.90.25.10">
    <property type="entry name" value="UDP-galactose 4-epimerase, domain 1"/>
    <property type="match status" value="1"/>
</dbReference>
<keyword evidence="4" id="KW-1185">Reference proteome</keyword>
<sequence>MGFTNLLEACRHGGVEHLVYASTSSVYGANKAMPFTEHKGVDHPLQFYAATKKANELMAHSYSHLYRLPTTGLRFFTVYGPWGRPDMALFLFT</sequence>
<proteinExistence type="predicted"/>
<feature type="domain" description="NAD-dependent epimerase/dehydratase" evidence="2">
    <location>
        <begin position="2"/>
        <end position="84"/>
    </location>
</feature>
<dbReference type="Gene3D" id="3.40.50.720">
    <property type="entry name" value="NAD(P)-binding Rossmann-like Domain"/>
    <property type="match status" value="1"/>
</dbReference>
<dbReference type="InterPro" id="IPR036291">
    <property type="entry name" value="NAD(P)-bd_dom_sf"/>
</dbReference>
<reference evidence="3 4" key="1">
    <citation type="submission" date="2023-10" db="EMBL/GenBank/DDBJ databases">
        <authorList>
            <person name="Wang X.X."/>
        </authorList>
    </citation>
    <scope>NUCLEOTIDE SEQUENCE [LARGE SCALE GENOMIC DNA]</scope>
    <source>
        <strain evidence="3 4">NBRC 12816</strain>
    </source>
</reference>
<keyword evidence="1" id="KW-0520">NAD</keyword>
<protein>
    <submittedName>
        <fullName evidence="3">NAD-dependent epimerase/dehydratase family protein</fullName>
    </submittedName>
</protein>
<dbReference type="PANTHER" id="PTHR43574">
    <property type="entry name" value="EPIMERASE-RELATED"/>
    <property type="match status" value="1"/>
</dbReference>
<gene>
    <name evidence="3" type="ORF">R2363_04620</name>
</gene>
<organism evidence="3 4">
    <name type="scientific">Streptomyces roseolus</name>
    <dbReference type="NCBI Taxonomy" id="67358"/>
    <lineage>
        <taxon>Bacteria</taxon>
        <taxon>Bacillati</taxon>
        <taxon>Actinomycetota</taxon>
        <taxon>Actinomycetes</taxon>
        <taxon>Kitasatosporales</taxon>
        <taxon>Streptomycetaceae</taxon>
        <taxon>Streptomyces</taxon>
    </lineage>
</organism>
<evidence type="ECO:0000256" key="1">
    <source>
        <dbReference type="ARBA" id="ARBA00023027"/>
    </source>
</evidence>
<dbReference type="Proteomes" id="UP001278571">
    <property type="component" value="Unassembled WGS sequence"/>
</dbReference>
<evidence type="ECO:0000259" key="2">
    <source>
        <dbReference type="Pfam" id="PF01370"/>
    </source>
</evidence>
<dbReference type="InterPro" id="IPR001509">
    <property type="entry name" value="Epimerase_deHydtase"/>
</dbReference>
<evidence type="ECO:0000313" key="3">
    <source>
        <dbReference type="EMBL" id="MDX2291454.1"/>
    </source>
</evidence>
<comment type="caution">
    <text evidence="3">The sequence shown here is derived from an EMBL/GenBank/DDBJ whole genome shotgun (WGS) entry which is preliminary data.</text>
</comment>
<dbReference type="Pfam" id="PF01370">
    <property type="entry name" value="Epimerase"/>
    <property type="match status" value="1"/>
</dbReference>
<name>A0ABU4K1M8_9ACTN</name>
<dbReference type="EMBL" id="JAWJZF010000226">
    <property type="protein sequence ID" value="MDX2291454.1"/>
    <property type="molecule type" value="Genomic_DNA"/>
</dbReference>
<feature type="non-terminal residue" evidence="3">
    <location>
        <position position="93"/>
    </location>
</feature>
<dbReference type="SUPFAM" id="SSF51735">
    <property type="entry name" value="NAD(P)-binding Rossmann-fold domains"/>
    <property type="match status" value="1"/>
</dbReference>